<feature type="compositionally biased region" description="Basic and acidic residues" evidence="3">
    <location>
        <begin position="116"/>
        <end position="132"/>
    </location>
</feature>
<dbReference type="PANTHER" id="PTHR14490:SF5">
    <property type="entry name" value="PROTEIN KRI1 HOMOLOG"/>
    <property type="match status" value="1"/>
</dbReference>
<feature type="compositionally biased region" description="Basic and acidic residues" evidence="3">
    <location>
        <begin position="304"/>
        <end position="334"/>
    </location>
</feature>
<feature type="compositionally biased region" description="Acidic residues" evidence="3">
    <location>
        <begin position="429"/>
        <end position="452"/>
    </location>
</feature>
<feature type="region of interest" description="Disordered" evidence="3">
    <location>
        <begin position="296"/>
        <end position="334"/>
    </location>
</feature>
<sequence>MNKKKKISLFGDEEAGEQEGNGWEINKGYAQNYDNWRRLEEMQKIKDKYGDDDDDSSSESEPEWTDGHEEAFLRTLGALKSGDRSVFENGKSFFNDIQESSSSTKNSKEKPKKSKKRDEKMTIKDYERKLVLEKGGQIDESDEEAEYKKTQQKGYYEEQEEIRKSLAAAIHLGDDEDDEDILKERKKTSKELEDEDNDFYEWMKSEDGKADKKKAKELKHLKKFWKDDQKLDESEKFLRDYLLNKDYEPGENEENPTYDEIVALEEDEKELDKNRQYEQKYNFRFEDPDQEFIKQYPRTVAESMRTDDSSRKDKRHEREERKKKEKEEKKRELAELKKMKRSEIEQKLGKLRKAAGVDIPLTLDELNADFDPKEFDKKMKSIFNDEYYGVEENIQEDEDEKPVFSDMDDSDFEDYDNLDVEELKKKDVDEDEGDDEEEEEEDVDDEDEEEAEEKPKTKKSAMKNGKFDMVAAAQKAMSKDKNDSRRKSKRNALKDALAKKKPLFNPKEKTFEEYFNEYYALDYEDIIGDTPTRFKYREVEPNTFGLSTDEILEADERQLNAWASLKKVTAYRTSQEEFFDRKAYQRKAEDVDKKKRILSIDFGGKKSLKRKAEEEEMEKEMAEMGESEEHGDESEKKKKKKKRGKKKAPVKKVDWAVAPAKDIEEVEEEKEVEQQEEPEEPVVQEKPEPEQNGHAGPPKKKARKRTKNKSNVIAEKFGEGMTDSRVKAYGLNPSRLKKGLVYGQ</sequence>
<feature type="compositionally biased region" description="Acidic residues" evidence="3">
    <location>
        <begin position="393"/>
        <end position="420"/>
    </location>
</feature>
<feature type="region of interest" description="Disordered" evidence="3">
    <location>
        <begin position="94"/>
        <end position="158"/>
    </location>
</feature>
<comment type="caution">
    <text evidence="5">The sequence shown here is derived from an EMBL/GenBank/DDBJ whole genome shotgun (WGS) entry which is preliminary data.</text>
</comment>
<dbReference type="RefSeq" id="XP_053589144.1">
    <property type="nucleotide sequence ID" value="XM_053724950.1"/>
</dbReference>
<dbReference type="KEGG" id="crq:GCK72_004932"/>
<dbReference type="GO" id="GO:0030686">
    <property type="term" value="C:90S preribosome"/>
    <property type="evidence" value="ECO:0007669"/>
    <property type="project" value="TreeGrafter"/>
</dbReference>
<organism evidence="5 6">
    <name type="scientific">Caenorhabditis remanei</name>
    <name type="common">Caenorhabditis vulgaris</name>
    <dbReference type="NCBI Taxonomy" id="31234"/>
    <lineage>
        <taxon>Eukaryota</taxon>
        <taxon>Metazoa</taxon>
        <taxon>Ecdysozoa</taxon>
        <taxon>Nematoda</taxon>
        <taxon>Chromadorea</taxon>
        <taxon>Rhabditida</taxon>
        <taxon>Rhabditina</taxon>
        <taxon>Rhabditomorpha</taxon>
        <taxon>Rhabditoidea</taxon>
        <taxon>Rhabditidae</taxon>
        <taxon>Peloderinae</taxon>
        <taxon>Caenorhabditis</taxon>
    </lineage>
</organism>
<accession>A0A6A5HDH8</accession>
<evidence type="ECO:0000313" key="6">
    <source>
        <dbReference type="Proteomes" id="UP000483820"/>
    </source>
</evidence>
<feature type="region of interest" description="Disordered" evidence="3">
    <location>
        <begin position="608"/>
        <end position="716"/>
    </location>
</feature>
<protein>
    <recommendedName>
        <fullName evidence="2">Protein KRI1 homolog</fullName>
    </recommendedName>
</protein>
<dbReference type="GO" id="GO:0000447">
    <property type="term" value="P:endonucleolytic cleavage in ITS1 to separate SSU-rRNA from 5.8S rRNA and LSU-rRNA from tricistronic rRNA transcript (SSU-rRNA, 5.8S rRNA, LSU-rRNA)"/>
    <property type="evidence" value="ECO:0007669"/>
    <property type="project" value="TreeGrafter"/>
</dbReference>
<dbReference type="Pfam" id="PF05178">
    <property type="entry name" value="Kri1"/>
    <property type="match status" value="1"/>
</dbReference>
<feature type="compositionally biased region" description="Basic residues" evidence="3">
    <location>
        <begin position="637"/>
        <end position="650"/>
    </location>
</feature>
<feature type="region of interest" description="Disordered" evidence="3">
    <location>
        <begin position="1"/>
        <end position="27"/>
    </location>
</feature>
<feature type="compositionally biased region" description="Basic residues" evidence="3">
    <location>
        <begin position="697"/>
        <end position="708"/>
    </location>
</feature>
<feature type="region of interest" description="Disordered" evidence="3">
    <location>
        <begin position="47"/>
        <end position="69"/>
    </location>
</feature>
<dbReference type="PANTHER" id="PTHR14490">
    <property type="entry name" value="ZINC FINGER, ZZ TYPE"/>
    <property type="match status" value="1"/>
</dbReference>
<proteinExistence type="inferred from homology"/>
<comment type="similarity">
    <text evidence="1">Belongs to the KRI1 family.</text>
</comment>
<name>A0A6A5HDH8_CAERE</name>
<dbReference type="Pfam" id="PF12936">
    <property type="entry name" value="Kri1_C"/>
    <property type="match status" value="1"/>
</dbReference>
<feature type="compositionally biased region" description="Acidic residues" evidence="3">
    <location>
        <begin position="614"/>
        <end position="632"/>
    </location>
</feature>
<evidence type="ECO:0000256" key="3">
    <source>
        <dbReference type="SAM" id="MobiDB-lite"/>
    </source>
</evidence>
<feature type="domain" description="Kri1-like C-terminal" evidence="4">
    <location>
        <begin position="509"/>
        <end position="596"/>
    </location>
</feature>
<evidence type="ECO:0000256" key="1">
    <source>
        <dbReference type="ARBA" id="ARBA00007473"/>
    </source>
</evidence>
<dbReference type="Proteomes" id="UP000483820">
    <property type="component" value="Chromosome II"/>
</dbReference>
<evidence type="ECO:0000259" key="4">
    <source>
        <dbReference type="Pfam" id="PF12936"/>
    </source>
</evidence>
<reference evidence="5 6" key="1">
    <citation type="submission" date="2019-12" db="EMBL/GenBank/DDBJ databases">
        <title>Chromosome-level assembly of the Caenorhabditis remanei genome.</title>
        <authorList>
            <person name="Teterina A.A."/>
            <person name="Willis J.H."/>
            <person name="Phillips P.C."/>
        </authorList>
    </citation>
    <scope>NUCLEOTIDE SEQUENCE [LARGE SCALE GENOMIC DNA]</scope>
    <source>
        <strain evidence="5 6">PX506</strain>
        <tissue evidence="5">Whole organism</tissue>
    </source>
</reference>
<feature type="compositionally biased region" description="Acidic residues" evidence="3">
    <location>
        <begin position="50"/>
        <end position="64"/>
    </location>
</feature>
<dbReference type="InterPro" id="IPR024626">
    <property type="entry name" value="Kri1-like_C"/>
</dbReference>
<dbReference type="GeneID" id="9821712"/>
<dbReference type="GO" id="GO:0005730">
    <property type="term" value="C:nucleolus"/>
    <property type="evidence" value="ECO:0007669"/>
    <property type="project" value="TreeGrafter"/>
</dbReference>
<evidence type="ECO:0000313" key="5">
    <source>
        <dbReference type="EMBL" id="KAF1764981.1"/>
    </source>
</evidence>
<dbReference type="InterPro" id="IPR018034">
    <property type="entry name" value="Kri1"/>
</dbReference>
<dbReference type="EMBL" id="WUAV01000002">
    <property type="protein sequence ID" value="KAF1764981.1"/>
    <property type="molecule type" value="Genomic_DNA"/>
</dbReference>
<feature type="region of interest" description="Disordered" evidence="3">
    <location>
        <begin position="389"/>
        <end position="497"/>
    </location>
</feature>
<dbReference type="AlphaFoldDB" id="A0A6A5HDH8"/>
<dbReference type="CTD" id="9821712"/>
<evidence type="ECO:0000256" key="2">
    <source>
        <dbReference type="ARBA" id="ARBA00017294"/>
    </source>
</evidence>
<gene>
    <name evidence="5" type="ORF">GCK72_004932</name>
</gene>
<feature type="compositionally biased region" description="Acidic residues" evidence="3">
    <location>
        <begin position="664"/>
        <end position="682"/>
    </location>
</feature>